<evidence type="ECO:0000313" key="2">
    <source>
        <dbReference type="Proteomes" id="UP001198163"/>
    </source>
</evidence>
<reference evidence="1" key="1">
    <citation type="submission" date="2021-08" db="EMBL/GenBank/DDBJ databases">
        <title>Comparative analyses of Brucepasteria parasyntrophica and Teretinema zuelzerae.</title>
        <authorList>
            <person name="Song Y."/>
            <person name="Brune A."/>
        </authorList>
    </citation>
    <scope>NUCLEOTIDE SEQUENCE</scope>
    <source>
        <strain evidence="1">DSM 1903</strain>
    </source>
</reference>
<name>A0AAE3JKR0_9SPIR</name>
<protein>
    <submittedName>
        <fullName evidence="1">Uncharacterized protein</fullName>
    </submittedName>
</protein>
<organism evidence="1 2">
    <name type="scientific">Teretinema zuelzerae</name>
    <dbReference type="NCBI Taxonomy" id="156"/>
    <lineage>
        <taxon>Bacteria</taxon>
        <taxon>Pseudomonadati</taxon>
        <taxon>Spirochaetota</taxon>
        <taxon>Spirochaetia</taxon>
        <taxon>Spirochaetales</taxon>
        <taxon>Treponemataceae</taxon>
        <taxon>Teretinema</taxon>
    </lineage>
</organism>
<sequence>MQPISKQTIEGRLSYTHHIRHSGKDVNIVFGQNSTGIEKLYQQFLLYKLIIGNDMPVFIFEGKTDPLYIRYALQMLHNDYPSLITVTKEKIDYHVKLCTITKSFQRIFHVPSGSSGLDYLIEHYYSQRKIFALDADRKPVIFIYDNDEGAKKIKGKLKNFSNVDPKEMNSNSVYRLFDNIGVIFSTEITGGTIEDLFPPDLLTVKLDGKPFSKENEFNQEKFYGKRDFAKKVIGSRRKTVDFSGFRTILNHMKNVTENMTW</sequence>
<keyword evidence="2" id="KW-1185">Reference proteome</keyword>
<gene>
    <name evidence="1" type="ORF">K7J14_12475</name>
</gene>
<dbReference type="Proteomes" id="UP001198163">
    <property type="component" value="Unassembled WGS sequence"/>
</dbReference>
<evidence type="ECO:0000313" key="1">
    <source>
        <dbReference type="EMBL" id="MCD1655510.1"/>
    </source>
</evidence>
<proteinExistence type="predicted"/>
<dbReference type="RefSeq" id="WP_230756801.1">
    <property type="nucleotide sequence ID" value="NZ_JAINWA010000003.1"/>
</dbReference>
<dbReference type="EMBL" id="JAINWA010000003">
    <property type="protein sequence ID" value="MCD1655510.1"/>
    <property type="molecule type" value="Genomic_DNA"/>
</dbReference>
<dbReference type="AlphaFoldDB" id="A0AAE3JKR0"/>
<comment type="caution">
    <text evidence="1">The sequence shown here is derived from an EMBL/GenBank/DDBJ whole genome shotgun (WGS) entry which is preliminary data.</text>
</comment>
<accession>A0AAE3JKR0</accession>